<evidence type="ECO:0000256" key="1">
    <source>
        <dbReference type="ARBA" id="ARBA00010045"/>
    </source>
</evidence>
<comment type="caution">
    <text evidence="4">The sequence shown here is derived from an EMBL/GenBank/DDBJ whole genome shotgun (WGS) entry which is preliminary data.</text>
</comment>
<feature type="non-terminal residue" evidence="4">
    <location>
        <position position="127"/>
    </location>
</feature>
<evidence type="ECO:0000313" key="4">
    <source>
        <dbReference type="EMBL" id="GAH42586.1"/>
    </source>
</evidence>
<organism evidence="4">
    <name type="scientific">marine sediment metagenome</name>
    <dbReference type="NCBI Taxonomy" id="412755"/>
    <lineage>
        <taxon>unclassified sequences</taxon>
        <taxon>metagenomes</taxon>
        <taxon>ecological metagenomes</taxon>
    </lineage>
</organism>
<evidence type="ECO:0000256" key="2">
    <source>
        <dbReference type="SAM" id="MobiDB-lite"/>
    </source>
</evidence>
<proteinExistence type="predicted"/>
<protein>
    <recommendedName>
        <fullName evidence="3">GIY-YIG domain-containing protein</fullName>
    </recommendedName>
</protein>
<dbReference type="EMBL" id="BARU01011212">
    <property type="protein sequence ID" value="GAH42586.1"/>
    <property type="molecule type" value="Genomic_DNA"/>
</dbReference>
<dbReference type="Pfam" id="PF07460">
    <property type="entry name" value="NUMOD3"/>
    <property type="match status" value="1"/>
</dbReference>
<feature type="domain" description="GIY-YIG" evidence="3">
    <location>
        <begin position="1"/>
        <end position="87"/>
    </location>
</feature>
<dbReference type="GO" id="GO:0003677">
    <property type="term" value="F:DNA binding"/>
    <property type="evidence" value="ECO:0007669"/>
    <property type="project" value="InterPro"/>
</dbReference>
<sequence>MSSGVYQIKNQVNGKRYIGSSTNLWHRWTQHLNSLRRGQHYNPHLQAAFRKYGEAAFVFQLLEHSSPENLIECEQYYLDMLLPEYNIAPNAGNCLGRPCSLKTREKLSKAHKGKALSEEHRRKLSMA</sequence>
<dbReference type="PROSITE" id="PS50164">
    <property type="entry name" value="GIY_YIG"/>
    <property type="match status" value="1"/>
</dbReference>
<dbReference type="InterPro" id="IPR006350">
    <property type="entry name" value="Intron_endoG1"/>
</dbReference>
<name>X1FAB9_9ZZZZ</name>
<gene>
    <name evidence="4" type="ORF">S03H2_21129</name>
</gene>
<dbReference type="InterPro" id="IPR035901">
    <property type="entry name" value="GIY-YIG_endonuc_sf"/>
</dbReference>
<dbReference type="InterPro" id="IPR003611">
    <property type="entry name" value="NUMOD3"/>
</dbReference>
<dbReference type="SUPFAM" id="SSF82771">
    <property type="entry name" value="GIY-YIG endonuclease"/>
    <property type="match status" value="1"/>
</dbReference>
<dbReference type="Gene3D" id="3.40.1440.10">
    <property type="entry name" value="GIY-YIG endonuclease"/>
    <property type="match status" value="1"/>
</dbReference>
<feature type="region of interest" description="Disordered" evidence="2">
    <location>
        <begin position="108"/>
        <end position="127"/>
    </location>
</feature>
<comment type="similarity">
    <text evidence="1">To endonucleases of group I introns of fungi and phage.</text>
</comment>
<dbReference type="Pfam" id="PF01541">
    <property type="entry name" value="GIY-YIG"/>
    <property type="match status" value="1"/>
</dbReference>
<evidence type="ECO:0000259" key="3">
    <source>
        <dbReference type="PROSITE" id="PS50164"/>
    </source>
</evidence>
<accession>X1FAB9</accession>
<dbReference type="CDD" id="cd10437">
    <property type="entry name" value="GIY-YIG_HE_I-TevI_like"/>
    <property type="match status" value="1"/>
</dbReference>
<dbReference type="NCBIfam" id="TIGR01453">
    <property type="entry name" value="grpIintron_endo"/>
    <property type="match status" value="1"/>
</dbReference>
<reference evidence="4" key="1">
    <citation type="journal article" date="2014" name="Front. Microbiol.">
        <title>High frequency of phylogenetically diverse reductive dehalogenase-homologous genes in deep subseafloor sedimentary metagenomes.</title>
        <authorList>
            <person name="Kawai M."/>
            <person name="Futagami T."/>
            <person name="Toyoda A."/>
            <person name="Takaki Y."/>
            <person name="Nishi S."/>
            <person name="Hori S."/>
            <person name="Arai W."/>
            <person name="Tsubouchi T."/>
            <person name="Morono Y."/>
            <person name="Uchiyama I."/>
            <person name="Ito T."/>
            <person name="Fujiyama A."/>
            <person name="Inagaki F."/>
            <person name="Takami H."/>
        </authorList>
    </citation>
    <scope>NUCLEOTIDE SEQUENCE</scope>
    <source>
        <strain evidence="4">Expedition CK06-06</strain>
    </source>
</reference>
<dbReference type="InterPro" id="IPR000305">
    <property type="entry name" value="GIY-YIG_endonuc"/>
</dbReference>
<dbReference type="GO" id="GO:0004519">
    <property type="term" value="F:endonuclease activity"/>
    <property type="evidence" value="ECO:0007669"/>
    <property type="project" value="InterPro"/>
</dbReference>
<dbReference type="SMART" id="SM00465">
    <property type="entry name" value="GIYc"/>
    <property type="match status" value="1"/>
</dbReference>
<dbReference type="AlphaFoldDB" id="X1FAB9"/>